<organism evidence="13 14">
    <name type="scientific">Methylophilus rhizosphaerae</name>
    <dbReference type="NCBI Taxonomy" id="492660"/>
    <lineage>
        <taxon>Bacteria</taxon>
        <taxon>Pseudomonadati</taxon>
        <taxon>Pseudomonadota</taxon>
        <taxon>Betaproteobacteria</taxon>
        <taxon>Nitrosomonadales</taxon>
        <taxon>Methylophilaceae</taxon>
        <taxon>Methylophilus</taxon>
    </lineage>
</organism>
<dbReference type="SUPFAM" id="SSF111369">
    <property type="entry name" value="HlyD-like secretion proteins"/>
    <property type="match status" value="1"/>
</dbReference>
<feature type="coiled-coil region" evidence="10">
    <location>
        <begin position="249"/>
        <end position="290"/>
    </location>
</feature>
<name>A0A1G9B9E5_9PROT</name>
<feature type="domain" description="AprE-like beta-barrel" evidence="12">
    <location>
        <begin position="361"/>
        <end position="447"/>
    </location>
</feature>
<keyword evidence="6 9" id="KW-0812">Transmembrane</keyword>
<dbReference type="Pfam" id="PF26002">
    <property type="entry name" value="Beta-barrel_AprE"/>
    <property type="match status" value="1"/>
</dbReference>
<sequence>MTKKIFDTYGGVTRNDSIWVRLGKPVHALVDRIVKTETAENRSWPEQAHDVMVEDHMLHAKLIMYAILLILVALLVWANLAEVDEVTRGEGRVIPSRQIQVVQSLDGGIVTDIMVHLGDTVKRGQPLIKIDETRAISSLKENESQYLSLRAKEARLKALANGVSFNPPAEVQQKAPDMYYQELQLFNAARDELNSQVNIARDQLSQRERELSEAEFKKDVAIKTYDSSSKELAANRPLLNSGAVSEIEILRLERDANRAKGDIDQTSAQIGRLQAAISEARRKVAEAQQSFLSKVRTDLNETTAKINSLTQSSLALSDKVKQSTLLSPVNGKVSKLYYNTVGGVIQPGKEVMEVVPSDDTLVIETKVQTKDIAFIRPQQPAVVKLTAYDYSIYGSMDGLVEDIAADSTIDDKGNAFYVVKVRTIKNNLGKNLPIIPGMVAQVDILTGKKTVMSYLLKPVLKAKSYALTER</sequence>
<keyword evidence="5 9" id="KW-0997">Cell inner membrane</keyword>
<dbReference type="NCBIfam" id="TIGR01843">
    <property type="entry name" value="type_I_hlyD"/>
    <property type="match status" value="1"/>
</dbReference>
<accession>A0A1G9B9E5</accession>
<dbReference type="Gene3D" id="2.40.30.170">
    <property type="match status" value="1"/>
</dbReference>
<dbReference type="AlphaFoldDB" id="A0A1G9B9E5"/>
<dbReference type="Pfam" id="PF25994">
    <property type="entry name" value="HH_AprE"/>
    <property type="match status" value="1"/>
</dbReference>
<evidence type="ECO:0000259" key="12">
    <source>
        <dbReference type="Pfam" id="PF26002"/>
    </source>
</evidence>
<evidence type="ECO:0000256" key="3">
    <source>
        <dbReference type="ARBA" id="ARBA00022448"/>
    </source>
</evidence>
<dbReference type="InterPro" id="IPR058781">
    <property type="entry name" value="HH_AprE-like"/>
</dbReference>
<evidence type="ECO:0000256" key="1">
    <source>
        <dbReference type="ARBA" id="ARBA00004377"/>
    </source>
</evidence>
<dbReference type="PRINTS" id="PR01490">
    <property type="entry name" value="RTXTOXIND"/>
</dbReference>
<comment type="subcellular location">
    <subcellularLocation>
        <location evidence="1 9">Cell inner membrane</location>
        <topology evidence="1 9">Single-pass membrane protein</topology>
    </subcellularLocation>
</comment>
<reference evidence="14" key="1">
    <citation type="submission" date="2016-10" db="EMBL/GenBank/DDBJ databases">
        <authorList>
            <person name="Varghese N."/>
            <person name="Submissions S."/>
        </authorList>
    </citation>
    <scope>NUCLEOTIDE SEQUENCE [LARGE SCALE GENOMIC DNA]</scope>
    <source>
        <strain evidence="14">CBMB127</strain>
    </source>
</reference>
<evidence type="ECO:0000256" key="6">
    <source>
        <dbReference type="ARBA" id="ARBA00022692"/>
    </source>
</evidence>
<keyword evidence="3 9" id="KW-0813">Transport</keyword>
<keyword evidence="14" id="KW-1185">Reference proteome</keyword>
<keyword evidence="4 9" id="KW-1003">Cell membrane</keyword>
<keyword evidence="7 9" id="KW-1133">Transmembrane helix</keyword>
<dbReference type="EMBL" id="FNFX01000002">
    <property type="protein sequence ID" value="SDK36118.1"/>
    <property type="molecule type" value="Genomic_DNA"/>
</dbReference>
<dbReference type="GO" id="GO:0009306">
    <property type="term" value="P:protein secretion"/>
    <property type="evidence" value="ECO:0007669"/>
    <property type="project" value="InterPro"/>
</dbReference>
<evidence type="ECO:0000313" key="13">
    <source>
        <dbReference type="EMBL" id="SDK36118.1"/>
    </source>
</evidence>
<evidence type="ECO:0000256" key="7">
    <source>
        <dbReference type="ARBA" id="ARBA00022989"/>
    </source>
</evidence>
<dbReference type="GO" id="GO:0005886">
    <property type="term" value="C:plasma membrane"/>
    <property type="evidence" value="ECO:0007669"/>
    <property type="project" value="UniProtKB-SubCell"/>
</dbReference>
<evidence type="ECO:0000256" key="10">
    <source>
        <dbReference type="SAM" id="Coils"/>
    </source>
</evidence>
<dbReference type="PANTHER" id="PTHR30386:SF26">
    <property type="entry name" value="TRANSPORT PROTEIN COMB"/>
    <property type="match status" value="1"/>
</dbReference>
<dbReference type="InterPro" id="IPR010129">
    <property type="entry name" value="T1SS_HlyD"/>
</dbReference>
<proteinExistence type="inferred from homology"/>
<comment type="similarity">
    <text evidence="2 9">Belongs to the membrane fusion protein (MFP) (TC 8.A.1) family.</text>
</comment>
<keyword evidence="8 9" id="KW-0472">Membrane</keyword>
<keyword evidence="10" id="KW-0175">Coiled coil</keyword>
<feature type="transmembrane region" description="Helical" evidence="9">
    <location>
        <begin position="62"/>
        <end position="80"/>
    </location>
</feature>
<feature type="domain" description="AprE-like long alpha-helical hairpin" evidence="11">
    <location>
        <begin position="137"/>
        <end position="318"/>
    </location>
</feature>
<dbReference type="InterPro" id="IPR006144">
    <property type="entry name" value="Secretion_HlyD_CS"/>
</dbReference>
<dbReference type="InterPro" id="IPR058982">
    <property type="entry name" value="Beta-barrel_AprE"/>
</dbReference>
<dbReference type="Gene3D" id="2.40.50.100">
    <property type="match status" value="1"/>
</dbReference>
<dbReference type="Proteomes" id="UP000198629">
    <property type="component" value="Unassembled WGS sequence"/>
</dbReference>
<evidence type="ECO:0000256" key="2">
    <source>
        <dbReference type="ARBA" id="ARBA00009477"/>
    </source>
</evidence>
<dbReference type="RefSeq" id="WP_091471070.1">
    <property type="nucleotide sequence ID" value="NZ_FNFX01000002.1"/>
</dbReference>
<dbReference type="InterPro" id="IPR050739">
    <property type="entry name" value="MFP"/>
</dbReference>
<dbReference type="OrthoDB" id="9775513at2"/>
<evidence type="ECO:0000256" key="8">
    <source>
        <dbReference type="ARBA" id="ARBA00023136"/>
    </source>
</evidence>
<evidence type="ECO:0000256" key="5">
    <source>
        <dbReference type="ARBA" id="ARBA00022519"/>
    </source>
</evidence>
<dbReference type="PROSITE" id="PS00543">
    <property type="entry name" value="HLYD_FAMILY"/>
    <property type="match status" value="1"/>
</dbReference>
<evidence type="ECO:0000256" key="9">
    <source>
        <dbReference type="RuleBase" id="RU365093"/>
    </source>
</evidence>
<evidence type="ECO:0000256" key="4">
    <source>
        <dbReference type="ARBA" id="ARBA00022475"/>
    </source>
</evidence>
<evidence type="ECO:0000259" key="11">
    <source>
        <dbReference type="Pfam" id="PF25994"/>
    </source>
</evidence>
<gene>
    <name evidence="13" type="ORF">SAMN05192566_1055</name>
</gene>
<feature type="coiled-coil region" evidence="10">
    <location>
        <begin position="183"/>
        <end position="217"/>
    </location>
</feature>
<protein>
    <recommendedName>
        <fullName evidence="9">Membrane fusion protein (MFP) family protein</fullName>
    </recommendedName>
</protein>
<dbReference type="STRING" id="492660.SAMN05192566_1055"/>
<dbReference type="PANTHER" id="PTHR30386">
    <property type="entry name" value="MEMBRANE FUSION SUBUNIT OF EMRAB-TOLC MULTIDRUG EFFLUX PUMP"/>
    <property type="match status" value="1"/>
</dbReference>
<evidence type="ECO:0000313" key="14">
    <source>
        <dbReference type="Proteomes" id="UP000198629"/>
    </source>
</evidence>